<dbReference type="Proteomes" id="UP000295367">
    <property type="component" value="Unassembled WGS sequence"/>
</dbReference>
<evidence type="ECO:0000313" key="2">
    <source>
        <dbReference type="EMBL" id="TCV90546.1"/>
    </source>
</evidence>
<dbReference type="InterPro" id="IPR009270">
    <property type="entry name" value="DUF927"/>
</dbReference>
<protein>
    <submittedName>
        <fullName evidence="2">Uncharacterized protein (DUF927 family)</fullName>
    </submittedName>
</protein>
<feature type="domain" description="DUF927" evidence="1">
    <location>
        <begin position="33"/>
        <end position="313"/>
    </location>
</feature>
<evidence type="ECO:0000259" key="1">
    <source>
        <dbReference type="Pfam" id="PF06048"/>
    </source>
</evidence>
<comment type="caution">
    <text evidence="2">The sequence shown here is derived from an EMBL/GenBank/DDBJ whole genome shotgun (WGS) entry which is preliminary data.</text>
</comment>
<dbReference type="AlphaFoldDB" id="A0A4R3YEM3"/>
<proteinExistence type="predicted"/>
<dbReference type="RefSeq" id="WP_124947528.1">
    <property type="nucleotide sequence ID" value="NZ_BHVT01000073.1"/>
</dbReference>
<dbReference type="OrthoDB" id="784829at2"/>
<name>A0A4R3YEM3_9PROT</name>
<organism evidence="2 3">
    <name type="scientific">Sulfurirhabdus autotrophica</name>
    <dbReference type="NCBI Taxonomy" id="1706046"/>
    <lineage>
        <taxon>Bacteria</taxon>
        <taxon>Pseudomonadati</taxon>
        <taxon>Pseudomonadota</taxon>
        <taxon>Betaproteobacteria</taxon>
        <taxon>Nitrosomonadales</taxon>
        <taxon>Sulfuricellaceae</taxon>
        <taxon>Sulfurirhabdus</taxon>
    </lineage>
</organism>
<dbReference type="PROSITE" id="PS51257">
    <property type="entry name" value="PROKAR_LIPOPROTEIN"/>
    <property type="match status" value="1"/>
</dbReference>
<dbReference type="Pfam" id="PF06048">
    <property type="entry name" value="DUF927"/>
    <property type="match status" value="1"/>
</dbReference>
<gene>
    <name evidence="2" type="ORF">EDC63_101520</name>
</gene>
<evidence type="ECO:0000313" key="3">
    <source>
        <dbReference type="Proteomes" id="UP000295367"/>
    </source>
</evidence>
<accession>A0A4R3YEM3</accession>
<keyword evidence="3" id="KW-1185">Reference proteome</keyword>
<dbReference type="EMBL" id="SMCO01000001">
    <property type="protein sequence ID" value="TCV90546.1"/>
    <property type="molecule type" value="Genomic_DNA"/>
</dbReference>
<reference evidence="2 3" key="1">
    <citation type="submission" date="2019-03" db="EMBL/GenBank/DDBJ databases">
        <title>Genomic Encyclopedia of Type Strains, Phase IV (KMG-IV): sequencing the most valuable type-strain genomes for metagenomic binning, comparative biology and taxonomic classification.</title>
        <authorList>
            <person name="Goeker M."/>
        </authorList>
    </citation>
    <scope>NUCLEOTIDE SEQUENCE [LARGE SCALE GENOMIC DNA]</scope>
    <source>
        <strain evidence="2 3">DSM 100309</strain>
    </source>
</reference>
<sequence length="590" mass="64693">MKNTNTAQITSLTSRQNLSPLSATSCKYGSGRFEISETGVHYLCKDKEGNEQPPKWICSLLHITAMTRDEKNGEWGRLLEWHDDDGKKHQWAMPLEMLEGDGSEVRRELARLGMRIAPNQIERGLLLAYIKVWPVEARARCVERLGWYGNIYVTPFGQIGGDGEITVFQNTQAIEPAFSESGTADEWRNSVAILATGNSRLVFAISTAFAGPLADITRDDSGGFHFRGASSTGKSTALKLAASVWGNPSTYVRLWRSTVNGLEGLATLHNDGLLILDEISQIDPSAAGDAAYLLANGQGKARATRKGIARPPQRWRLLFLSAGEESLSAIMVRAGKQTSAGQEIRLADIEADAGARMGIFEELHNHANASSLASAIKDAIAKFHGTIGYEWLKIMAEIRVELADYINNAINKFVAEIIPAGAAGQVVRVARRFALVAAAGELATSYGLTGWPEGEATQAARKCFAAWLEAFGGSGNREERIILDQTRAFFETHGASKFEYLKATDDQRIHNRAGFFRSNENGDHEYLVLPEAFRREICQGYDVKTVKNTLKKAGMLLPAKDGKPTQNIRLPGLGSPRVYVMRYIGQDNEA</sequence>